<dbReference type="Pfam" id="PF00072">
    <property type="entry name" value="Response_reg"/>
    <property type="match status" value="1"/>
</dbReference>
<keyword evidence="11" id="KW-1185">Reference proteome</keyword>
<dbReference type="EC" id="3.1.1.61" evidence="5"/>
<feature type="domain" description="Response regulatory" evidence="8">
    <location>
        <begin position="3"/>
        <end position="118"/>
    </location>
</feature>
<dbReference type="SUPFAM" id="SSF52738">
    <property type="entry name" value="Methylesterase CheB, C-terminal domain"/>
    <property type="match status" value="1"/>
</dbReference>
<keyword evidence="10" id="KW-0808">Transferase</keyword>
<dbReference type="InterPro" id="IPR011006">
    <property type="entry name" value="CheY-like_superfamily"/>
</dbReference>
<dbReference type="GO" id="GO:0000156">
    <property type="term" value="F:phosphorelay response regulator activity"/>
    <property type="evidence" value="ECO:0007669"/>
    <property type="project" value="InterPro"/>
</dbReference>
<evidence type="ECO:0000256" key="5">
    <source>
        <dbReference type="HAMAP-Rule" id="MF_00099"/>
    </source>
</evidence>
<accession>A0A963Z6Z4</accession>
<keyword evidence="3 5" id="KW-0378">Hydrolase</keyword>
<feature type="active site" evidence="5 6">
    <location>
        <position position="207"/>
    </location>
</feature>
<gene>
    <name evidence="5 10" type="primary">cheB</name>
    <name evidence="10" type="ORF">ACELLULO517_25655</name>
</gene>
<comment type="catalytic activity">
    <reaction evidence="4 5">
        <text>[protein]-L-glutamate 5-O-methyl ester + H2O = L-glutamyl-[protein] + methanol + H(+)</text>
        <dbReference type="Rhea" id="RHEA:23236"/>
        <dbReference type="Rhea" id="RHEA-COMP:10208"/>
        <dbReference type="Rhea" id="RHEA-COMP:10311"/>
        <dbReference type="ChEBI" id="CHEBI:15377"/>
        <dbReference type="ChEBI" id="CHEBI:15378"/>
        <dbReference type="ChEBI" id="CHEBI:17790"/>
        <dbReference type="ChEBI" id="CHEBI:29973"/>
        <dbReference type="ChEBI" id="CHEBI:82795"/>
        <dbReference type="EC" id="3.1.1.61"/>
    </reaction>
</comment>
<comment type="catalytic activity">
    <reaction evidence="5">
        <text>L-glutaminyl-[protein] + H2O = L-glutamyl-[protein] + NH4(+)</text>
        <dbReference type="Rhea" id="RHEA:16441"/>
        <dbReference type="Rhea" id="RHEA-COMP:10207"/>
        <dbReference type="Rhea" id="RHEA-COMP:10208"/>
        <dbReference type="ChEBI" id="CHEBI:15377"/>
        <dbReference type="ChEBI" id="CHEBI:28938"/>
        <dbReference type="ChEBI" id="CHEBI:29973"/>
        <dbReference type="ChEBI" id="CHEBI:30011"/>
        <dbReference type="EC" id="3.5.1.44"/>
    </reaction>
</comment>
<dbReference type="PANTHER" id="PTHR42872">
    <property type="entry name" value="PROTEIN-GLUTAMATE METHYLESTERASE/PROTEIN-GLUTAMINE GLUTAMINASE"/>
    <property type="match status" value="1"/>
</dbReference>
<dbReference type="GO" id="GO:0006935">
    <property type="term" value="P:chemotaxis"/>
    <property type="evidence" value="ECO:0007669"/>
    <property type="project" value="UniProtKB-UniRule"/>
</dbReference>
<dbReference type="GO" id="GO:0050568">
    <property type="term" value="F:protein-glutamine glutaminase activity"/>
    <property type="evidence" value="ECO:0007669"/>
    <property type="project" value="UniProtKB-UniRule"/>
</dbReference>
<evidence type="ECO:0000256" key="4">
    <source>
        <dbReference type="ARBA" id="ARBA00048267"/>
    </source>
</evidence>
<dbReference type="AlphaFoldDB" id="A0A963Z6Z4"/>
<dbReference type="GO" id="GO:0005737">
    <property type="term" value="C:cytoplasm"/>
    <property type="evidence" value="ECO:0007669"/>
    <property type="project" value="UniProtKB-SubCell"/>
</dbReference>
<comment type="function">
    <text evidence="5">Involved in chemotaxis. Part of a chemotaxis signal transduction system that modulates chemotaxis in response to various stimuli. Catalyzes the demethylation of specific methylglutamate residues introduced into the chemoreceptors (methyl-accepting chemotaxis proteins or MCP) by CheR. Also mediates the irreversible deamidation of specific glutamine residues to glutamic acid.</text>
</comment>
<organism evidence="10 11">
    <name type="scientific">Acidisoma cellulosilyticum</name>
    <dbReference type="NCBI Taxonomy" id="2802395"/>
    <lineage>
        <taxon>Bacteria</taxon>
        <taxon>Pseudomonadati</taxon>
        <taxon>Pseudomonadota</taxon>
        <taxon>Alphaproteobacteria</taxon>
        <taxon>Acetobacterales</taxon>
        <taxon>Acidocellaceae</taxon>
        <taxon>Acidisoma</taxon>
    </lineage>
</organism>
<comment type="similarity">
    <text evidence="5">Belongs to the CheB family.</text>
</comment>
<dbReference type="CDD" id="cd16432">
    <property type="entry name" value="CheB_Rec"/>
    <property type="match status" value="1"/>
</dbReference>
<keyword evidence="5 7" id="KW-0597">Phosphoprotein</keyword>
<comment type="caution">
    <text evidence="10">The sequence shown here is derived from an EMBL/GenBank/DDBJ whole genome shotgun (WGS) entry which is preliminary data.</text>
</comment>
<dbReference type="NCBIfam" id="NF001965">
    <property type="entry name" value="PRK00742.1"/>
    <property type="match status" value="1"/>
</dbReference>
<evidence type="ECO:0000256" key="6">
    <source>
        <dbReference type="PROSITE-ProRule" id="PRU00050"/>
    </source>
</evidence>
<dbReference type="Gene3D" id="3.40.50.2300">
    <property type="match status" value="1"/>
</dbReference>
<dbReference type="SMART" id="SM00448">
    <property type="entry name" value="REC"/>
    <property type="match status" value="1"/>
</dbReference>
<evidence type="ECO:0000313" key="11">
    <source>
        <dbReference type="Proteomes" id="UP000721844"/>
    </source>
</evidence>
<dbReference type="RefSeq" id="WP_227310335.1">
    <property type="nucleotide sequence ID" value="NZ_JAESVA010000015.1"/>
</dbReference>
<reference evidence="10 11" key="1">
    <citation type="journal article" date="2021" name="Microorganisms">
        <title>Acidisoma silvae sp. nov. and Acidisomacellulosilytica sp. nov., Two Acidophilic Bacteria Isolated from Decaying Wood, Hydrolyzing Cellulose and Producing Poly-3-hydroxybutyrate.</title>
        <authorList>
            <person name="Mieszkin S."/>
            <person name="Pouder E."/>
            <person name="Uroz S."/>
            <person name="Simon-Colin C."/>
            <person name="Alain K."/>
        </authorList>
    </citation>
    <scope>NUCLEOTIDE SEQUENCE [LARGE SCALE GENOMIC DNA]</scope>
    <source>
        <strain evidence="10 11">HW T5.17</strain>
    </source>
</reference>
<feature type="active site" evidence="5 6">
    <location>
        <position position="304"/>
    </location>
</feature>
<dbReference type="PANTHER" id="PTHR42872:SF6">
    <property type="entry name" value="PROTEIN-GLUTAMATE METHYLESTERASE_PROTEIN-GLUTAMINE GLUTAMINASE"/>
    <property type="match status" value="1"/>
</dbReference>
<dbReference type="PROSITE" id="PS50110">
    <property type="entry name" value="RESPONSE_REGULATORY"/>
    <property type="match status" value="1"/>
</dbReference>
<feature type="active site" evidence="5 6">
    <location>
        <position position="180"/>
    </location>
</feature>
<dbReference type="GO" id="GO:0032259">
    <property type="term" value="P:methylation"/>
    <property type="evidence" value="ECO:0007669"/>
    <property type="project" value="UniProtKB-KW"/>
</dbReference>
<keyword evidence="10" id="KW-0489">Methyltransferase</keyword>
<dbReference type="InterPro" id="IPR035909">
    <property type="entry name" value="CheB_C"/>
</dbReference>
<dbReference type="EMBL" id="JAESVA010000015">
    <property type="protein sequence ID" value="MCB8883661.1"/>
    <property type="molecule type" value="Genomic_DNA"/>
</dbReference>
<dbReference type="InterPro" id="IPR000673">
    <property type="entry name" value="Sig_transdc_resp-reg_Me-estase"/>
</dbReference>
<dbReference type="EC" id="3.5.1.44" evidence="5"/>
<dbReference type="Gene3D" id="3.40.50.180">
    <property type="entry name" value="Methylesterase CheB, C-terminal domain"/>
    <property type="match status" value="1"/>
</dbReference>
<dbReference type="Pfam" id="PF01339">
    <property type="entry name" value="CheB_methylest"/>
    <property type="match status" value="1"/>
</dbReference>
<dbReference type="GO" id="GO:0008984">
    <property type="term" value="F:protein-glutamate methylesterase activity"/>
    <property type="evidence" value="ECO:0007669"/>
    <property type="project" value="UniProtKB-UniRule"/>
</dbReference>
<protein>
    <recommendedName>
        <fullName evidence="5">Protein-glutamate methylesterase/protein-glutamine glutaminase</fullName>
        <ecNumber evidence="5">3.1.1.61</ecNumber>
        <ecNumber evidence="5">3.5.1.44</ecNumber>
    </recommendedName>
</protein>
<evidence type="ECO:0000313" key="10">
    <source>
        <dbReference type="EMBL" id="MCB8883661.1"/>
    </source>
</evidence>
<feature type="modified residue" description="4-aspartylphosphate" evidence="5 7">
    <location>
        <position position="52"/>
    </location>
</feature>
<comment type="PTM">
    <text evidence="5">Phosphorylated by CheA. Phosphorylation of the N-terminal regulatory domain activates the methylesterase activity.</text>
</comment>
<keyword evidence="2 5" id="KW-0145">Chemotaxis</keyword>
<evidence type="ECO:0000256" key="1">
    <source>
        <dbReference type="ARBA" id="ARBA00022490"/>
    </source>
</evidence>
<dbReference type="CDD" id="cd17541">
    <property type="entry name" value="REC_CheB-like"/>
    <property type="match status" value="1"/>
</dbReference>
<dbReference type="PROSITE" id="PS50122">
    <property type="entry name" value="CHEB"/>
    <property type="match status" value="1"/>
</dbReference>
<dbReference type="InterPro" id="IPR001789">
    <property type="entry name" value="Sig_transdc_resp-reg_receiver"/>
</dbReference>
<dbReference type="PIRSF" id="PIRSF000876">
    <property type="entry name" value="RR_chemtxs_CheB"/>
    <property type="match status" value="1"/>
</dbReference>
<dbReference type="GO" id="GO:0008168">
    <property type="term" value="F:methyltransferase activity"/>
    <property type="evidence" value="ECO:0007669"/>
    <property type="project" value="UniProtKB-KW"/>
</dbReference>
<dbReference type="HAMAP" id="MF_00099">
    <property type="entry name" value="CheB_chemtxs"/>
    <property type="match status" value="1"/>
</dbReference>
<dbReference type="SUPFAM" id="SSF52172">
    <property type="entry name" value="CheY-like"/>
    <property type="match status" value="1"/>
</dbReference>
<keyword evidence="1 5" id="KW-0963">Cytoplasm</keyword>
<comment type="subcellular location">
    <subcellularLocation>
        <location evidence="5">Cytoplasm</location>
    </subcellularLocation>
</comment>
<evidence type="ECO:0000259" key="8">
    <source>
        <dbReference type="PROSITE" id="PS50110"/>
    </source>
</evidence>
<evidence type="ECO:0000256" key="3">
    <source>
        <dbReference type="ARBA" id="ARBA00022801"/>
    </source>
</evidence>
<dbReference type="InterPro" id="IPR008248">
    <property type="entry name" value="CheB-like"/>
</dbReference>
<evidence type="ECO:0000259" key="9">
    <source>
        <dbReference type="PROSITE" id="PS50122"/>
    </source>
</evidence>
<comment type="domain">
    <text evidence="5">Contains a C-terminal catalytic domain, and an N-terminal region which modulates catalytic activity.</text>
</comment>
<sequence>MIRLLIVDDSPLMRRLLVGIFAMEDFVVETARDGIEAIEKLHQFRPDVVTLDINMPVLDGLACLDRIMLERPCPVVMVSSLTEEGAAETLDALAMGAVDFVPKPRGPLSLAIDQIAPLLLDRVRAASTAKLSQTRRLAERVRLRASGMPAVSRRPNIAAISPMRSQPLPAGDRLVLVGSSTGGPAALETVLTALPGDFPWPIVIAQHMPESFTGPLARRLNGLCALEIEEVSRPVTLSPGHAYIGRGDADLIVTRWAGELRAMAAPKDPARPWHPSTDRLVETAMANVSPDRLVGVLMTGMGNDGAETLTRLHHLGGVTIAEAEESAVVWGMPGSLVRMGGAGRVVPLSYIATELKIMARTE</sequence>
<name>A0A963Z6Z4_9PROT</name>
<dbReference type="Proteomes" id="UP000721844">
    <property type="component" value="Unassembled WGS sequence"/>
</dbReference>
<evidence type="ECO:0000256" key="2">
    <source>
        <dbReference type="ARBA" id="ARBA00022500"/>
    </source>
</evidence>
<proteinExistence type="inferred from homology"/>
<evidence type="ECO:0000256" key="7">
    <source>
        <dbReference type="PROSITE-ProRule" id="PRU00169"/>
    </source>
</evidence>
<feature type="domain" description="CheB-type methylesterase" evidence="9">
    <location>
        <begin position="167"/>
        <end position="362"/>
    </location>
</feature>